<name>A0A9W8K4Q0_9AGAR</name>
<evidence type="ECO:0000313" key="2">
    <source>
        <dbReference type="Proteomes" id="UP001148786"/>
    </source>
</evidence>
<organism evidence="1 2">
    <name type="scientific">Agrocybe chaxingu</name>
    <dbReference type="NCBI Taxonomy" id="84603"/>
    <lineage>
        <taxon>Eukaryota</taxon>
        <taxon>Fungi</taxon>
        <taxon>Dikarya</taxon>
        <taxon>Basidiomycota</taxon>
        <taxon>Agaricomycotina</taxon>
        <taxon>Agaricomycetes</taxon>
        <taxon>Agaricomycetidae</taxon>
        <taxon>Agaricales</taxon>
        <taxon>Agaricineae</taxon>
        <taxon>Strophariaceae</taxon>
        <taxon>Agrocybe</taxon>
    </lineage>
</organism>
<keyword evidence="2" id="KW-1185">Reference proteome</keyword>
<reference evidence="1" key="1">
    <citation type="submission" date="2022-07" db="EMBL/GenBank/DDBJ databases">
        <title>Genome Sequence of Agrocybe chaxingu.</title>
        <authorList>
            <person name="Buettner E."/>
        </authorList>
    </citation>
    <scope>NUCLEOTIDE SEQUENCE</scope>
    <source>
        <strain evidence="1">MP-N11</strain>
    </source>
</reference>
<dbReference type="OrthoDB" id="10309730at2759"/>
<comment type="caution">
    <text evidence="1">The sequence shown here is derived from an EMBL/GenBank/DDBJ whole genome shotgun (WGS) entry which is preliminary data.</text>
</comment>
<accession>A0A9W8K4Q0</accession>
<evidence type="ECO:0000313" key="1">
    <source>
        <dbReference type="EMBL" id="KAJ3512554.1"/>
    </source>
</evidence>
<dbReference type="EMBL" id="JANKHO010000249">
    <property type="protein sequence ID" value="KAJ3512554.1"/>
    <property type="molecule type" value="Genomic_DNA"/>
</dbReference>
<proteinExistence type="predicted"/>
<gene>
    <name evidence="1" type="ORF">NLJ89_g3456</name>
</gene>
<protein>
    <submittedName>
        <fullName evidence="1">Uncharacterized protein</fullName>
    </submittedName>
</protein>
<dbReference type="AlphaFoldDB" id="A0A9W8K4Q0"/>
<dbReference type="Proteomes" id="UP001148786">
    <property type="component" value="Unassembled WGS sequence"/>
</dbReference>
<sequence>MEDDPKSFVIKEKLGLLECLDLLSTISEDTISIILQDLEWDAKTLGRTINPWPLTSRPIGWVTGLRPRIVFNKLRTITLTGNDVFSILPFIDAPALKSLFIINTATAESPQWLDNYELLSAFLGGYTFYGPTRYDGTVPPQSSIDRLLIRDTTLSDETMLQFIKHSAIRSILRLEIYIPEATARMVEFTKRNAAHMYGFLGDIQFGVYLNHDFNRKGEPQVTYPLGTHVGRHQIVEQVAPTTALVYLDTRVDSYLTFLYDSGKISVCHAGEEPRLLVDTLPNSQV</sequence>